<gene>
    <name evidence="1" type="ORF">NDI89_22760</name>
</gene>
<proteinExistence type="predicted"/>
<evidence type="ECO:0000313" key="1">
    <source>
        <dbReference type="EMBL" id="MDF9748389.1"/>
    </source>
</evidence>
<evidence type="ECO:0000313" key="2">
    <source>
        <dbReference type="Proteomes" id="UP001154061"/>
    </source>
</evidence>
<name>A0A9Q4L6F6_9EURY</name>
<keyword evidence="2" id="KW-1185">Reference proteome</keyword>
<organism evidence="1 2">
    <name type="scientific">Natrinema salsiterrestre</name>
    <dbReference type="NCBI Taxonomy" id="2950540"/>
    <lineage>
        <taxon>Archaea</taxon>
        <taxon>Methanobacteriati</taxon>
        <taxon>Methanobacteriota</taxon>
        <taxon>Stenosarchaea group</taxon>
        <taxon>Halobacteria</taxon>
        <taxon>Halobacteriales</taxon>
        <taxon>Natrialbaceae</taxon>
        <taxon>Natrinema</taxon>
    </lineage>
</organism>
<dbReference type="Proteomes" id="UP001154061">
    <property type="component" value="Unassembled WGS sequence"/>
</dbReference>
<dbReference type="RefSeq" id="WP_277525063.1">
    <property type="nucleotide sequence ID" value="NZ_JAMQOT010000015.1"/>
</dbReference>
<reference evidence="1" key="1">
    <citation type="submission" date="2022-06" db="EMBL/GenBank/DDBJ databases">
        <title>Natrinema sp. a new haloarchaeum isolate from saline soil.</title>
        <authorList>
            <person name="Strakova D."/>
            <person name="Galisteo C."/>
            <person name="Sanchez-Porro C."/>
            <person name="Ventosa A."/>
        </authorList>
    </citation>
    <scope>NUCLEOTIDE SEQUENCE</scope>
    <source>
        <strain evidence="1">S1CR25-10</strain>
    </source>
</reference>
<sequence length="120" mass="12999">MSKTAGDVSTDTPKVTECPVRAAEHYTRHNDRHYATRGEVIGSLARGGSSLEEAHAAIHDELGDGLLRPPDDPTHLDPTTDAEALLAFLESYLEHAEEPDSDLVGQINARRQELRDGGDA</sequence>
<protein>
    <submittedName>
        <fullName evidence="1">Uncharacterized protein</fullName>
    </submittedName>
</protein>
<dbReference type="AlphaFoldDB" id="A0A9Q4L6F6"/>
<comment type="caution">
    <text evidence="1">The sequence shown here is derived from an EMBL/GenBank/DDBJ whole genome shotgun (WGS) entry which is preliminary data.</text>
</comment>
<dbReference type="EMBL" id="JAMQOT010000015">
    <property type="protein sequence ID" value="MDF9748389.1"/>
    <property type="molecule type" value="Genomic_DNA"/>
</dbReference>
<accession>A0A9Q4L6F6</accession>